<evidence type="ECO:0000256" key="1">
    <source>
        <dbReference type="ARBA" id="ARBA00006484"/>
    </source>
</evidence>
<dbReference type="NCBIfam" id="NF004846">
    <property type="entry name" value="PRK06197.1"/>
    <property type="match status" value="1"/>
</dbReference>
<sequence length="344" mass="36483">MSALGVGAGVAGAAGFAGGRLTSPGAEVPDWTAADIPPQNGRRAVVTGANGYPNDGRSGLGYHEALGLAIAGADVTIASRNAERGAEAVRRIREAAPGSSVRFETLDLTNLASIEAFAERLQATGDRLDLLINNAGVMARVNREVSVDGFERTFATNALGPFALSARLRPLLQKGNDPRIIWTASLRGHTGSINFDDLQKERTYDYVKAYDDTKLANMLLAFECERRSKASGWRITSIAAHPGVARTSIVLDGPGPDTTEGRRFRFIRPMWQDPAVGALPILYAATSPQANGGGYYGPKGFQAVRGLPGVEIVPENARDPQLGARLWATLEELGKVSFGDAGRP</sequence>
<dbReference type="InterPro" id="IPR036291">
    <property type="entry name" value="NAD(P)-bd_dom_sf"/>
</dbReference>
<feature type="region of interest" description="Disordered" evidence="3">
    <location>
        <begin position="28"/>
        <end position="50"/>
    </location>
</feature>
<evidence type="ECO:0000256" key="3">
    <source>
        <dbReference type="SAM" id="MobiDB-lite"/>
    </source>
</evidence>
<dbReference type="Proteomes" id="UP001240236">
    <property type="component" value="Unassembled WGS sequence"/>
</dbReference>
<keyword evidence="5" id="KW-1185">Reference proteome</keyword>
<keyword evidence="2" id="KW-0560">Oxidoreductase</keyword>
<dbReference type="PANTHER" id="PTHR24320:SF148">
    <property type="entry name" value="NAD(P)-BINDING ROSSMANN-FOLD SUPERFAMILY PROTEIN"/>
    <property type="match status" value="1"/>
</dbReference>
<dbReference type="GO" id="GO:0016491">
    <property type="term" value="F:oxidoreductase activity"/>
    <property type="evidence" value="ECO:0007669"/>
    <property type="project" value="UniProtKB-KW"/>
</dbReference>
<proteinExistence type="inferred from homology"/>
<dbReference type="InterPro" id="IPR002347">
    <property type="entry name" value="SDR_fam"/>
</dbReference>
<dbReference type="SUPFAM" id="SSF51735">
    <property type="entry name" value="NAD(P)-binding Rossmann-fold domains"/>
    <property type="match status" value="1"/>
</dbReference>
<name>A0AAE3W875_9ACTN</name>
<protein>
    <submittedName>
        <fullName evidence="4">NAD(P)-dependent dehydrogenase (Short-subunit alcohol dehydrogenase family)</fullName>
    </submittedName>
</protein>
<comment type="caution">
    <text evidence="4">The sequence shown here is derived from an EMBL/GenBank/DDBJ whole genome shotgun (WGS) entry which is preliminary data.</text>
</comment>
<evidence type="ECO:0000313" key="4">
    <source>
        <dbReference type="EMBL" id="MDQ0371105.1"/>
    </source>
</evidence>
<evidence type="ECO:0000313" key="5">
    <source>
        <dbReference type="Proteomes" id="UP001240236"/>
    </source>
</evidence>
<evidence type="ECO:0000256" key="2">
    <source>
        <dbReference type="ARBA" id="ARBA00023002"/>
    </source>
</evidence>
<gene>
    <name evidence="4" type="ORF">J2S42_007774</name>
</gene>
<reference evidence="4 5" key="1">
    <citation type="submission" date="2023-07" db="EMBL/GenBank/DDBJ databases">
        <title>Sequencing the genomes of 1000 actinobacteria strains.</title>
        <authorList>
            <person name="Klenk H.-P."/>
        </authorList>
    </citation>
    <scope>NUCLEOTIDE SEQUENCE [LARGE SCALE GENOMIC DNA]</scope>
    <source>
        <strain evidence="4 5">DSM 44709</strain>
    </source>
</reference>
<dbReference type="RefSeq" id="WP_307247609.1">
    <property type="nucleotide sequence ID" value="NZ_JAUSUZ010000001.1"/>
</dbReference>
<accession>A0AAE3W875</accession>
<comment type="similarity">
    <text evidence="1">Belongs to the short-chain dehydrogenases/reductases (SDR) family.</text>
</comment>
<dbReference type="AlphaFoldDB" id="A0AAE3W875"/>
<dbReference type="PANTHER" id="PTHR24320">
    <property type="entry name" value="RETINOL DEHYDROGENASE"/>
    <property type="match status" value="1"/>
</dbReference>
<organism evidence="4 5">
    <name type="scientific">Catenuloplanes indicus</name>
    <dbReference type="NCBI Taxonomy" id="137267"/>
    <lineage>
        <taxon>Bacteria</taxon>
        <taxon>Bacillati</taxon>
        <taxon>Actinomycetota</taxon>
        <taxon>Actinomycetes</taxon>
        <taxon>Micromonosporales</taxon>
        <taxon>Micromonosporaceae</taxon>
        <taxon>Catenuloplanes</taxon>
    </lineage>
</organism>
<dbReference type="Pfam" id="PF00106">
    <property type="entry name" value="adh_short"/>
    <property type="match status" value="1"/>
</dbReference>
<dbReference type="EMBL" id="JAUSUZ010000001">
    <property type="protein sequence ID" value="MDQ0371105.1"/>
    <property type="molecule type" value="Genomic_DNA"/>
</dbReference>
<dbReference type="Gene3D" id="3.40.50.720">
    <property type="entry name" value="NAD(P)-binding Rossmann-like Domain"/>
    <property type="match status" value="1"/>
</dbReference>